<protein>
    <submittedName>
        <fullName evidence="2">Uncharacterized protein</fullName>
    </submittedName>
</protein>
<feature type="non-terminal residue" evidence="2">
    <location>
        <position position="88"/>
    </location>
</feature>
<dbReference type="Proteomes" id="UP000714275">
    <property type="component" value="Unassembled WGS sequence"/>
</dbReference>
<reference evidence="2" key="1">
    <citation type="journal article" date="2020" name="New Phytol.">
        <title>Comparative genomics reveals dynamic genome evolution in host specialist ectomycorrhizal fungi.</title>
        <authorList>
            <person name="Lofgren L.A."/>
            <person name="Nguyen N.H."/>
            <person name="Vilgalys R."/>
            <person name="Ruytinx J."/>
            <person name="Liao H.L."/>
            <person name="Branco S."/>
            <person name="Kuo A."/>
            <person name="LaButti K."/>
            <person name="Lipzen A."/>
            <person name="Andreopoulos W."/>
            <person name="Pangilinan J."/>
            <person name="Riley R."/>
            <person name="Hundley H."/>
            <person name="Na H."/>
            <person name="Barry K."/>
            <person name="Grigoriev I.V."/>
            <person name="Stajich J.E."/>
            <person name="Kennedy P.G."/>
        </authorList>
    </citation>
    <scope>NUCLEOTIDE SEQUENCE</scope>
    <source>
        <strain evidence="2">DOB743</strain>
    </source>
</reference>
<keyword evidence="3" id="KW-1185">Reference proteome</keyword>
<proteinExistence type="predicted"/>
<accession>A0A9P6ZMZ7</accession>
<evidence type="ECO:0000313" key="2">
    <source>
        <dbReference type="EMBL" id="KAG1772950.1"/>
    </source>
</evidence>
<feature type="region of interest" description="Disordered" evidence="1">
    <location>
        <begin position="67"/>
        <end position="88"/>
    </location>
</feature>
<comment type="caution">
    <text evidence="2">The sequence shown here is derived from an EMBL/GenBank/DDBJ whole genome shotgun (WGS) entry which is preliminary data.</text>
</comment>
<evidence type="ECO:0000313" key="3">
    <source>
        <dbReference type="Proteomes" id="UP000714275"/>
    </source>
</evidence>
<dbReference type="AlphaFoldDB" id="A0A9P6ZMZ7"/>
<dbReference type="EMBL" id="JABBWD010000050">
    <property type="protein sequence ID" value="KAG1772950.1"/>
    <property type="molecule type" value="Genomic_DNA"/>
</dbReference>
<gene>
    <name evidence="2" type="ORF">EV702DRAFT_939100</name>
</gene>
<sequence>MNYTNYQCAIVEHYGVELHNWPLPGTVKNHSKVGGRALVQTLLDALKSHSCKWISLSEDDLRDRMKENRDRQAHGEQVYVPRKARTRA</sequence>
<organism evidence="2 3">
    <name type="scientific">Suillus placidus</name>
    <dbReference type="NCBI Taxonomy" id="48579"/>
    <lineage>
        <taxon>Eukaryota</taxon>
        <taxon>Fungi</taxon>
        <taxon>Dikarya</taxon>
        <taxon>Basidiomycota</taxon>
        <taxon>Agaricomycotina</taxon>
        <taxon>Agaricomycetes</taxon>
        <taxon>Agaricomycetidae</taxon>
        <taxon>Boletales</taxon>
        <taxon>Suillineae</taxon>
        <taxon>Suillaceae</taxon>
        <taxon>Suillus</taxon>
    </lineage>
</organism>
<evidence type="ECO:0000256" key="1">
    <source>
        <dbReference type="SAM" id="MobiDB-lite"/>
    </source>
</evidence>
<name>A0A9P6ZMZ7_9AGAM</name>
<dbReference type="OrthoDB" id="3253416at2759"/>